<accession>A0ABQ5HWU2</accession>
<reference evidence="1" key="1">
    <citation type="journal article" date="2022" name="Int. J. Mol. Sci.">
        <title>Draft Genome of Tanacetum Coccineum: Genomic Comparison of Closely Related Tanacetum-Family Plants.</title>
        <authorList>
            <person name="Yamashiro T."/>
            <person name="Shiraishi A."/>
            <person name="Nakayama K."/>
            <person name="Satake H."/>
        </authorList>
    </citation>
    <scope>NUCLEOTIDE SEQUENCE</scope>
</reference>
<evidence type="ECO:0000313" key="2">
    <source>
        <dbReference type="Proteomes" id="UP001151760"/>
    </source>
</evidence>
<organism evidence="1 2">
    <name type="scientific">Tanacetum coccineum</name>
    <dbReference type="NCBI Taxonomy" id="301880"/>
    <lineage>
        <taxon>Eukaryota</taxon>
        <taxon>Viridiplantae</taxon>
        <taxon>Streptophyta</taxon>
        <taxon>Embryophyta</taxon>
        <taxon>Tracheophyta</taxon>
        <taxon>Spermatophyta</taxon>
        <taxon>Magnoliopsida</taxon>
        <taxon>eudicotyledons</taxon>
        <taxon>Gunneridae</taxon>
        <taxon>Pentapetalae</taxon>
        <taxon>asterids</taxon>
        <taxon>campanulids</taxon>
        <taxon>Asterales</taxon>
        <taxon>Asteraceae</taxon>
        <taxon>Asteroideae</taxon>
        <taxon>Anthemideae</taxon>
        <taxon>Anthemidinae</taxon>
        <taxon>Tanacetum</taxon>
    </lineage>
</organism>
<name>A0ABQ5HWU2_9ASTR</name>
<comment type="caution">
    <text evidence="1">The sequence shown here is derived from an EMBL/GenBank/DDBJ whole genome shotgun (WGS) entry which is preliminary data.</text>
</comment>
<reference evidence="1" key="2">
    <citation type="submission" date="2022-01" db="EMBL/GenBank/DDBJ databases">
        <authorList>
            <person name="Yamashiro T."/>
            <person name="Shiraishi A."/>
            <person name="Satake H."/>
            <person name="Nakayama K."/>
        </authorList>
    </citation>
    <scope>NUCLEOTIDE SEQUENCE</scope>
</reference>
<gene>
    <name evidence="1" type="ORF">Tco_1081187</name>
</gene>
<dbReference type="EMBL" id="BQNB010020100">
    <property type="protein sequence ID" value="GJT92342.1"/>
    <property type="molecule type" value="Genomic_DNA"/>
</dbReference>
<keyword evidence="2" id="KW-1185">Reference proteome</keyword>
<sequence>MELDEVIKSSVKDLVPIPSESEGIFDIMCDVPFCDKNHFDAESDLMESLLNRDTLIVYSPKIDSLLEEFDGELAPIALISPGINTTGFDQEKDIRRVEQLLNNSPHLDVLNGHFEIFSDPNDDCTSSDDDYGEDIDFVEASPPDSEIVSLEEVKDFDPEDGETNTDILLKIKDNILREKLLNINLLIAKIESLNNNPIPDCVLKSPTSSPIPVEDSDSFFEETDTSLSYTNNSLPEFEIFSDNTEETRSGSTTYHADISLLGYDSFHFEIEPDSGDLISSVMDDIFERNKDNYFDPEGGEIDTFPNVDDDHYFPFTFVIRIFLLYLTYHKDSSLLLSYGNEDTIFDPGIFAYIFYSYKPVLSHRSGTFICFNVYLNIVNESLMEICSSTCFPMDQ</sequence>
<dbReference type="Proteomes" id="UP001151760">
    <property type="component" value="Unassembled WGS sequence"/>
</dbReference>
<protein>
    <recommendedName>
        <fullName evidence="3">Reverse transcriptase domain-containing protein</fullName>
    </recommendedName>
</protein>
<evidence type="ECO:0008006" key="3">
    <source>
        <dbReference type="Google" id="ProtNLM"/>
    </source>
</evidence>
<proteinExistence type="predicted"/>
<evidence type="ECO:0000313" key="1">
    <source>
        <dbReference type="EMBL" id="GJT92342.1"/>
    </source>
</evidence>